<dbReference type="Proteomes" id="UP000192335">
    <property type="component" value="Unassembled WGS sequence"/>
</dbReference>
<comment type="caution">
    <text evidence="1">The sequence shown here is derived from an EMBL/GenBank/DDBJ whole genome shotgun (WGS) entry which is preliminary data.</text>
</comment>
<proteinExistence type="predicted"/>
<protein>
    <submittedName>
        <fullName evidence="1">Uncharacterized protein</fullName>
    </submittedName>
</protein>
<dbReference type="AlphaFoldDB" id="A0A8E2IY46"/>
<name>A0A8E2IY46_9MYCO</name>
<gene>
    <name evidence="1" type="ORF">B4U45_24485</name>
</gene>
<reference evidence="1 2" key="1">
    <citation type="submission" date="2017-02" db="EMBL/GenBank/DDBJ databases">
        <title>Mycobacterium kansasii genomes.</title>
        <authorList>
            <person name="Borowka P."/>
            <person name="Strapagiel D."/>
            <person name="Marciniak B."/>
            <person name="Lach J."/>
            <person name="Bakula Z."/>
            <person name="Van Ingen J."/>
            <person name="Safianowska A."/>
            <person name="Brzostek A."/>
            <person name="Dziadek J."/>
            <person name="Jagielski T."/>
        </authorList>
    </citation>
    <scope>NUCLEOTIDE SEQUENCE [LARGE SCALE GENOMIC DNA]</scope>
    <source>
        <strain evidence="1 2">12MK</strain>
    </source>
</reference>
<evidence type="ECO:0000313" key="2">
    <source>
        <dbReference type="Proteomes" id="UP000192335"/>
    </source>
</evidence>
<organism evidence="1 2">
    <name type="scientific">Mycobacterium persicum</name>
    <dbReference type="NCBI Taxonomy" id="1487726"/>
    <lineage>
        <taxon>Bacteria</taxon>
        <taxon>Bacillati</taxon>
        <taxon>Actinomycetota</taxon>
        <taxon>Actinomycetes</taxon>
        <taxon>Mycobacteriales</taxon>
        <taxon>Mycobacteriaceae</taxon>
        <taxon>Mycobacterium</taxon>
    </lineage>
</organism>
<evidence type="ECO:0000313" key="1">
    <source>
        <dbReference type="EMBL" id="ORC09286.1"/>
    </source>
</evidence>
<accession>A0A8E2IY46</accession>
<dbReference type="EMBL" id="MWQA01000001">
    <property type="protein sequence ID" value="ORC09286.1"/>
    <property type="molecule type" value="Genomic_DNA"/>
</dbReference>
<sequence length="90" mass="9124">MGHLNAWGSSMPVFDSRRRPDHIAGIDVLPNAALLLHPAGDGGDNQCLPGRMSAPYTAGTRGEGELVATAAGAAGASGQVFSQNGIRGLL</sequence>